<dbReference type="Proteomes" id="UP001597453">
    <property type="component" value="Unassembled WGS sequence"/>
</dbReference>
<protein>
    <recommendedName>
        <fullName evidence="4">LPXTG cell wall anchor domain-containing protein</fullName>
    </recommendedName>
</protein>
<evidence type="ECO:0000256" key="1">
    <source>
        <dbReference type="SAM" id="Phobius"/>
    </source>
</evidence>
<organism evidence="2 3">
    <name type="scientific">Gulosibacter bifidus</name>
    <dbReference type="NCBI Taxonomy" id="272239"/>
    <lineage>
        <taxon>Bacteria</taxon>
        <taxon>Bacillati</taxon>
        <taxon>Actinomycetota</taxon>
        <taxon>Actinomycetes</taxon>
        <taxon>Micrococcales</taxon>
        <taxon>Microbacteriaceae</taxon>
        <taxon>Gulosibacter</taxon>
    </lineage>
</organism>
<keyword evidence="1" id="KW-0472">Membrane</keyword>
<evidence type="ECO:0000313" key="3">
    <source>
        <dbReference type="Proteomes" id="UP001597453"/>
    </source>
</evidence>
<feature type="transmembrane region" description="Helical" evidence="1">
    <location>
        <begin position="24"/>
        <end position="44"/>
    </location>
</feature>
<proteinExistence type="predicted"/>
<keyword evidence="1" id="KW-1133">Transmembrane helix</keyword>
<sequence length="50" mass="5355">MTILDCSLAATAAAEASAQPHPALFWVGGIITAVLFGGMVWRTLKRNRLK</sequence>
<dbReference type="RefSeq" id="WP_159421443.1">
    <property type="nucleotide sequence ID" value="NZ_JBHUNF010000004.1"/>
</dbReference>
<accession>A0ABW5RII0</accession>
<comment type="caution">
    <text evidence="2">The sequence shown here is derived from an EMBL/GenBank/DDBJ whole genome shotgun (WGS) entry which is preliminary data.</text>
</comment>
<gene>
    <name evidence="2" type="ORF">ACFSUQ_06325</name>
</gene>
<keyword evidence="1" id="KW-0812">Transmembrane</keyword>
<dbReference type="EMBL" id="JBHUNF010000004">
    <property type="protein sequence ID" value="MFD2674911.1"/>
    <property type="molecule type" value="Genomic_DNA"/>
</dbReference>
<name>A0ABW5RII0_9MICO</name>
<evidence type="ECO:0008006" key="4">
    <source>
        <dbReference type="Google" id="ProtNLM"/>
    </source>
</evidence>
<reference evidence="3" key="1">
    <citation type="journal article" date="2019" name="Int. J. Syst. Evol. Microbiol.">
        <title>The Global Catalogue of Microorganisms (GCM) 10K type strain sequencing project: providing services to taxonomists for standard genome sequencing and annotation.</title>
        <authorList>
            <consortium name="The Broad Institute Genomics Platform"/>
            <consortium name="The Broad Institute Genome Sequencing Center for Infectious Disease"/>
            <person name="Wu L."/>
            <person name="Ma J."/>
        </authorList>
    </citation>
    <scope>NUCLEOTIDE SEQUENCE [LARGE SCALE GENOMIC DNA]</scope>
    <source>
        <strain evidence="3">TISTR 1511</strain>
    </source>
</reference>
<evidence type="ECO:0000313" key="2">
    <source>
        <dbReference type="EMBL" id="MFD2674911.1"/>
    </source>
</evidence>
<keyword evidence="3" id="KW-1185">Reference proteome</keyword>